<keyword evidence="1" id="KW-0472">Membrane</keyword>
<gene>
    <name evidence="2" type="ORF">CFH83_08040</name>
</gene>
<feature type="transmembrane region" description="Helical" evidence="1">
    <location>
        <begin position="6"/>
        <end position="25"/>
    </location>
</feature>
<protein>
    <submittedName>
        <fullName evidence="2">Uncharacterized protein</fullName>
    </submittedName>
</protein>
<keyword evidence="1" id="KW-0812">Transmembrane</keyword>
<comment type="caution">
    <text evidence="2">The sequence shown here is derived from an EMBL/GenBank/DDBJ whole genome shotgun (WGS) entry which is preliminary data.</text>
</comment>
<reference evidence="2 3" key="1">
    <citation type="journal article" date="2017" name="Front. Microbiol.">
        <title>Comparative Genomic Analysis of the Class Epsilonproteobacteria and Proposed Reclassification to Epsilonbacteraeota (phyl. nov.).</title>
        <authorList>
            <person name="Waite D.W."/>
            <person name="Vanwonterghem I."/>
            <person name="Rinke C."/>
            <person name="Parks D.H."/>
            <person name="Zhang Y."/>
            <person name="Takai K."/>
            <person name="Sievert S.M."/>
            <person name="Simon J."/>
            <person name="Campbell B.J."/>
            <person name="Hanson T.E."/>
            <person name="Woyke T."/>
            <person name="Klotz M.G."/>
            <person name="Hugenholtz P."/>
        </authorList>
    </citation>
    <scope>NUCLEOTIDE SEQUENCE [LARGE SCALE GENOMIC DNA]</scope>
    <source>
        <strain evidence="2">UBA12443</strain>
    </source>
</reference>
<dbReference type="Proteomes" id="UP000228859">
    <property type="component" value="Unassembled WGS sequence"/>
</dbReference>
<proteinExistence type="predicted"/>
<dbReference type="AlphaFoldDB" id="A0A2D3WJX9"/>
<accession>A0A2D3WJX9</accession>
<dbReference type="EMBL" id="DLUI01000116">
    <property type="protein sequence ID" value="DAB38024.1"/>
    <property type="molecule type" value="Genomic_DNA"/>
</dbReference>
<evidence type="ECO:0000256" key="1">
    <source>
        <dbReference type="SAM" id="Phobius"/>
    </source>
</evidence>
<keyword evidence="1" id="KW-1133">Transmembrane helix</keyword>
<evidence type="ECO:0000313" key="3">
    <source>
        <dbReference type="Proteomes" id="UP000228859"/>
    </source>
</evidence>
<name>A0A2D3WJX9_9BACT</name>
<organism evidence="2 3">
    <name type="scientific">Sulfuricurvum kujiense</name>
    <dbReference type="NCBI Taxonomy" id="148813"/>
    <lineage>
        <taxon>Bacteria</taxon>
        <taxon>Pseudomonadati</taxon>
        <taxon>Campylobacterota</taxon>
        <taxon>Epsilonproteobacteria</taxon>
        <taxon>Campylobacterales</taxon>
        <taxon>Sulfurimonadaceae</taxon>
        <taxon>Sulfuricurvum</taxon>
    </lineage>
</organism>
<sequence>MEKKSISPRVLALFGMVVISIIYLYSNIEAENIDNPKEITIDFKDLNGDLSESDIVSKYTELKLSCGIEPSAMAERYCYSDIDRFDGMNARLIAFFFEKGKLTQMKVDLNENEYENTIRYCLQEYGPVSKVKKPDRGEQLMAWVFKDGMLVTSKEKSEGQNMLLWLSANKMFQAFLK</sequence>
<evidence type="ECO:0000313" key="2">
    <source>
        <dbReference type="EMBL" id="DAB38024.1"/>
    </source>
</evidence>
<dbReference type="RefSeq" id="WP_294896182.1">
    <property type="nucleotide sequence ID" value="NZ_DLUI01000116.1"/>
</dbReference>